<dbReference type="EMBL" id="VYQB01000036">
    <property type="protein sequence ID" value="KAA9011334.1"/>
    <property type="molecule type" value="Genomic_DNA"/>
</dbReference>
<dbReference type="InterPro" id="IPR049625">
    <property type="entry name" value="Glyco_transf_61_cat"/>
</dbReference>
<keyword evidence="3" id="KW-1185">Reference proteome</keyword>
<name>A0ABQ6T779_9SPHN</name>
<comment type="caution">
    <text evidence="2">The sequence shown here is derived from an EMBL/GenBank/DDBJ whole genome shotgun (WGS) entry which is preliminary data.</text>
</comment>
<evidence type="ECO:0000313" key="3">
    <source>
        <dbReference type="Proteomes" id="UP000326364"/>
    </source>
</evidence>
<protein>
    <submittedName>
        <fullName evidence="2">Glycosyltransferase family 61 protein</fullName>
    </submittedName>
</protein>
<proteinExistence type="predicted"/>
<gene>
    <name evidence="2" type="ORF">F4U96_23315</name>
</gene>
<evidence type="ECO:0000313" key="2">
    <source>
        <dbReference type="EMBL" id="KAA9011334.1"/>
    </source>
</evidence>
<sequence length="381" mass="43725">MIMQRVLDLMADFSEYPFQFDTDAVHAFFASCQQESQTIVVTGQEDTVFSLDTAILDCGVMEPFDAENWIKVSCPNIQTIFHIENLKISSNLQILNHEDQFFFENCFPGYLKQLFHFENFQKAKDQFSEKNIQVIEKAFLLNHGHDHIYGHFLTEIFPKITIVDMAYRMGFRFPVVIGNQTPEYCEKLFRIVLPDIEIIRIPAGGLEIKQCFLPSHPPLYLMNKAQMHAFDRAVAANCGHQNERLRLLVCRSQIQNSYRQIENWGEIEALAKNYGFTIFTPGDHSLEEQIDHFARADIIVGEYSSALHNSLFSGPAKVISLNWINHVQQAICYSRRQPLTIIMPEDGTAILAPTNAYSEPVPYRVKLSSLKNALDHAIRNN</sequence>
<evidence type="ECO:0000259" key="1">
    <source>
        <dbReference type="Pfam" id="PF04577"/>
    </source>
</evidence>
<reference evidence="2 3" key="1">
    <citation type="submission" date="2019-09" db="EMBL/GenBank/DDBJ databases">
        <authorList>
            <person name="Feng G."/>
        </authorList>
    </citation>
    <scope>NUCLEOTIDE SEQUENCE [LARGE SCALE GENOMIC DNA]</scope>
    <source>
        <strain evidence="2 3">KACC 19284</strain>
    </source>
</reference>
<feature type="domain" description="Glycosyltransferase 61 catalytic" evidence="1">
    <location>
        <begin position="149"/>
        <end position="318"/>
    </location>
</feature>
<accession>A0ABQ6T779</accession>
<dbReference type="Pfam" id="PF04577">
    <property type="entry name" value="Glyco_transf_61"/>
    <property type="match status" value="1"/>
</dbReference>
<dbReference type="Proteomes" id="UP000326364">
    <property type="component" value="Unassembled WGS sequence"/>
</dbReference>
<organism evidence="2 3">
    <name type="scientific">Sphingobium limneticum</name>
    <dbReference type="NCBI Taxonomy" id="1007511"/>
    <lineage>
        <taxon>Bacteria</taxon>
        <taxon>Pseudomonadati</taxon>
        <taxon>Pseudomonadota</taxon>
        <taxon>Alphaproteobacteria</taxon>
        <taxon>Sphingomonadales</taxon>
        <taxon>Sphingomonadaceae</taxon>
        <taxon>Sphingobium</taxon>
    </lineage>
</organism>